<protein>
    <submittedName>
        <fullName evidence="1">Uncharacterized protein</fullName>
    </submittedName>
</protein>
<name>A0AAD8MR72_9APIA</name>
<reference evidence="1" key="2">
    <citation type="submission" date="2023-05" db="EMBL/GenBank/DDBJ databases">
        <authorList>
            <person name="Schelkunov M.I."/>
        </authorList>
    </citation>
    <scope>NUCLEOTIDE SEQUENCE</scope>
    <source>
        <strain evidence="1">Hsosn_3</strain>
        <tissue evidence="1">Leaf</tissue>
    </source>
</reference>
<proteinExistence type="predicted"/>
<organism evidence="1 2">
    <name type="scientific">Heracleum sosnowskyi</name>
    <dbReference type="NCBI Taxonomy" id="360622"/>
    <lineage>
        <taxon>Eukaryota</taxon>
        <taxon>Viridiplantae</taxon>
        <taxon>Streptophyta</taxon>
        <taxon>Embryophyta</taxon>
        <taxon>Tracheophyta</taxon>
        <taxon>Spermatophyta</taxon>
        <taxon>Magnoliopsida</taxon>
        <taxon>eudicotyledons</taxon>
        <taxon>Gunneridae</taxon>
        <taxon>Pentapetalae</taxon>
        <taxon>asterids</taxon>
        <taxon>campanulids</taxon>
        <taxon>Apiales</taxon>
        <taxon>Apiaceae</taxon>
        <taxon>Apioideae</taxon>
        <taxon>apioid superclade</taxon>
        <taxon>Tordylieae</taxon>
        <taxon>Tordyliinae</taxon>
        <taxon>Heracleum</taxon>
    </lineage>
</organism>
<reference evidence="1" key="1">
    <citation type="submission" date="2023-02" db="EMBL/GenBank/DDBJ databases">
        <title>Genome of toxic invasive species Heracleum sosnowskyi carries increased number of genes despite the absence of recent whole-genome duplications.</title>
        <authorList>
            <person name="Schelkunov M."/>
            <person name="Shtratnikova V."/>
            <person name="Makarenko M."/>
            <person name="Klepikova A."/>
            <person name="Omelchenko D."/>
            <person name="Novikova G."/>
            <person name="Obukhova E."/>
            <person name="Bogdanov V."/>
            <person name="Penin A."/>
            <person name="Logacheva M."/>
        </authorList>
    </citation>
    <scope>NUCLEOTIDE SEQUENCE</scope>
    <source>
        <strain evidence="1">Hsosn_3</strain>
        <tissue evidence="1">Leaf</tissue>
    </source>
</reference>
<accession>A0AAD8MR72</accession>
<sequence>MTLEDFFTLTEMKDGLTALDGIKELQWSTFVSIIAVIENQDCLDLFLQLDRLDYLDSWLKDAQKFGEETGDSFVAESITAIVAAVVEKLHTNTEKSVNRNHVDCQESPWV</sequence>
<dbReference type="Proteomes" id="UP001237642">
    <property type="component" value="Unassembled WGS sequence"/>
</dbReference>
<evidence type="ECO:0000313" key="2">
    <source>
        <dbReference type="Proteomes" id="UP001237642"/>
    </source>
</evidence>
<dbReference type="AlphaFoldDB" id="A0AAD8MR72"/>
<dbReference type="EMBL" id="JAUIZM010000005">
    <property type="protein sequence ID" value="KAK1382097.1"/>
    <property type="molecule type" value="Genomic_DNA"/>
</dbReference>
<dbReference type="PANTHER" id="PTHR47292">
    <property type="entry name" value="TRANSCRIPTION ELONGATION FACTOR (TFIIS) FAMILY PROTEIN-RELATED"/>
    <property type="match status" value="1"/>
</dbReference>
<comment type="caution">
    <text evidence="1">The sequence shown here is derived from an EMBL/GenBank/DDBJ whole genome shotgun (WGS) entry which is preliminary data.</text>
</comment>
<dbReference type="PANTHER" id="PTHR47292:SF1">
    <property type="entry name" value="TRANSCRIPTION ELONGATION FACTOR (TFIIS) FAMILY PROTEIN"/>
    <property type="match status" value="1"/>
</dbReference>
<gene>
    <name evidence="1" type="ORF">POM88_019832</name>
</gene>
<keyword evidence="2" id="KW-1185">Reference proteome</keyword>
<evidence type="ECO:0000313" key="1">
    <source>
        <dbReference type="EMBL" id="KAK1382097.1"/>
    </source>
</evidence>